<dbReference type="EMBL" id="CP040846">
    <property type="protein sequence ID" value="QDA32050.1"/>
    <property type="molecule type" value="Genomic_DNA"/>
</dbReference>
<protein>
    <submittedName>
        <fullName evidence="1">Uncharacterized protein</fullName>
    </submittedName>
</protein>
<evidence type="ECO:0000313" key="1">
    <source>
        <dbReference type="EMBL" id="QDA32050.1"/>
    </source>
</evidence>
<name>A0A4Y5SPS7_9EURY</name>
<dbReference type="AlphaFoldDB" id="A0A4Y5SPS7"/>
<evidence type="ECO:0000313" key="2">
    <source>
        <dbReference type="Proteomes" id="UP000306007"/>
    </source>
</evidence>
<dbReference type="Proteomes" id="UP000306007">
    <property type="component" value="Chromosome"/>
</dbReference>
<organism evidence="1 2">
    <name type="scientific">Thermococcus indicus</name>
    <dbReference type="NCBI Taxonomy" id="2586643"/>
    <lineage>
        <taxon>Archaea</taxon>
        <taxon>Methanobacteriati</taxon>
        <taxon>Methanobacteriota</taxon>
        <taxon>Thermococci</taxon>
        <taxon>Thermococcales</taxon>
        <taxon>Thermococcaceae</taxon>
        <taxon>Thermococcus</taxon>
    </lineage>
</organism>
<accession>A0A4Y5SPS7</accession>
<sequence length="669" mass="78297">MMPKHASLISDEDRAILENRDALSGMIRKYLEFLYENTKQEYWFEVRILGMDGSVKRRLFRIKDIGRATSYIIREMNSDSRIKGIYVTINPAGGQKEGSFTNDDILEVINLPIDVDIFHNRVPSEVEISAVKGAIKGAVRRLFGKYNFRYMIVFSGFGFHVYLKVNPVEVGDRNWQAAFREVGRELADEFERVLKESIDPNYSYLVEDAVDKSVYNPSRIMRVAWTVNRRKIGGTIYEAVSKIVEISGADRLEIDELVKKKLREGITTREELHIENMGSIRLNSEEKDALIEVLKKYYMPGRRHNLVLGFAAFAWHKGIRVEDTLEVVRRVYVETRDSDPWDDRERAVLDTYSATLKNYRSYLGKGTIWELNRALRSYYQRAMTKKKEEPSEYSVTSAQRVLSNDFDLLEWLIERTSDIIKEVDEKSGKVTYKVSFVVETTGKVETIVLKNTERTEKEKMFYALNEDFMAHFGVYIVDPLSIRKLNRQERSKLNDILAKIMLDYYAFVTRNAKEIVIEEYEEVKNVFLDIIETEVLEIVKIDELNSISGDRVDEMFRKRIMIYAENENRVYFDPHLLEYGAETRGFARTLAKFLHRIGIIDKKTWREVRRSKSLRNGGHVYLYYLISDRFFDFLEKENAIKPPIKTIDEYLDEQEYVDLDEIAEESVVA</sequence>
<dbReference type="OrthoDB" id="93385at2157"/>
<keyword evidence="2" id="KW-1185">Reference proteome</keyword>
<dbReference type="RefSeq" id="WP_139681372.1">
    <property type="nucleotide sequence ID" value="NZ_CP040846.1"/>
</dbReference>
<dbReference type="KEGG" id="tic:FH039_11150"/>
<gene>
    <name evidence="1" type="ORF">FH039_11150</name>
</gene>
<proteinExistence type="predicted"/>
<reference evidence="1 2" key="1">
    <citation type="submission" date="2019-06" db="EMBL/GenBank/DDBJ databases">
        <title>Thermococcus indicus sp. nov., a Fe(III)-reducing hyperthermophilic archaeon isolated from the Onnuri vent field of the Central Indian Ocean ridge.</title>
        <authorList>
            <person name="Lim J.K."/>
            <person name="Kim Y.J."/>
            <person name="Kwon K.K."/>
        </authorList>
    </citation>
    <scope>NUCLEOTIDE SEQUENCE [LARGE SCALE GENOMIC DNA]</scope>
    <source>
        <strain evidence="1 2">IOH1</strain>
    </source>
</reference>
<dbReference type="GeneID" id="40475748"/>